<dbReference type="GO" id="GO:0004519">
    <property type="term" value="F:endonuclease activity"/>
    <property type="evidence" value="ECO:0007669"/>
    <property type="project" value="UniProtKB-KW"/>
</dbReference>
<keyword evidence="2" id="KW-0540">Nuclease</keyword>
<comment type="caution">
    <text evidence="2">The sequence shown here is derived from an EMBL/GenBank/DDBJ whole genome shotgun (WGS) entry which is preliminary data.</text>
</comment>
<keyword evidence="2" id="KW-0378">Hydrolase</keyword>
<keyword evidence="3" id="KW-1185">Reference proteome</keyword>
<evidence type="ECO:0000313" key="3">
    <source>
        <dbReference type="Proteomes" id="UP001259982"/>
    </source>
</evidence>
<proteinExistence type="predicted"/>
<accession>A0ABU3B784</accession>
<feature type="domain" description="TnsA endonuclease N-terminal" evidence="1">
    <location>
        <begin position="96"/>
        <end position="170"/>
    </location>
</feature>
<sequence length="258" mass="28964">MNALNTNSPAWSSHAPLATQGNSSNIDFFNRLLRRSPELMTVTPTTYSRQSITRTVIRRGARQHHVGLYASRRNKALVPFESTLEKQACALLESQPRLVGYRTQPCAIQLPIDGKTRKVYPDFELTTVNGVALVDVKYEKASRKLAFQARASALQEYANQRGMNYAVLTEQHIRVPRMTATTWLMSLANGDARPQLHKAVRTWLSSLYGSTIGDLFDLSAGYPAVQNVLASSILDGHLRVDWDYPIKDQLVIFSIEEQ</sequence>
<dbReference type="EMBL" id="JAVRHY010000005">
    <property type="protein sequence ID" value="MDT0618309.1"/>
    <property type="molecule type" value="Genomic_DNA"/>
</dbReference>
<evidence type="ECO:0000313" key="2">
    <source>
        <dbReference type="EMBL" id="MDT0618309.1"/>
    </source>
</evidence>
<name>A0ABU3B784_9GAMM</name>
<dbReference type="Pfam" id="PF08722">
    <property type="entry name" value="Tn7_TnsA-like_N"/>
    <property type="match status" value="1"/>
</dbReference>
<gene>
    <name evidence="2" type="ORF">RM531_07460</name>
</gene>
<dbReference type="RefSeq" id="WP_311658405.1">
    <property type="nucleotide sequence ID" value="NZ_JAVRHY010000005.1"/>
</dbReference>
<protein>
    <submittedName>
        <fullName evidence="2">TnsA endonuclease N-terminal domain-containing protein</fullName>
    </submittedName>
</protein>
<dbReference type="InterPro" id="IPR014833">
    <property type="entry name" value="TnsA_N"/>
</dbReference>
<reference evidence="2 3" key="1">
    <citation type="submission" date="2023-09" db="EMBL/GenBank/DDBJ databases">
        <authorList>
            <person name="Rey-Velasco X."/>
        </authorList>
    </citation>
    <scope>NUCLEOTIDE SEQUENCE [LARGE SCALE GENOMIC DNA]</scope>
    <source>
        <strain evidence="2 3">P385</strain>
    </source>
</reference>
<evidence type="ECO:0000259" key="1">
    <source>
        <dbReference type="Pfam" id="PF08722"/>
    </source>
</evidence>
<organism evidence="2 3">
    <name type="scientific">Spectribacter acetivorans</name>
    <dbReference type="NCBI Taxonomy" id="3075603"/>
    <lineage>
        <taxon>Bacteria</taxon>
        <taxon>Pseudomonadati</taxon>
        <taxon>Pseudomonadota</taxon>
        <taxon>Gammaproteobacteria</taxon>
        <taxon>Salinisphaerales</taxon>
        <taxon>Salinisphaeraceae</taxon>
        <taxon>Spectribacter</taxon>
    </lineage>
</organism>
<dbReference type="Proteomes" id="UP001259982">
    <property type="component" value="Unassembled WGS sequence"/>
</dbReference>
<keyword evidence="2" id="KW-0255">Endonuclease</keyword>